<gene>
    <name evidence="2" type="ORF">CTEN210_06029</name>
</gene>
<organism evidence="2 3">
    <name type="scientific">Chaetoceros tenuissimus</name>
    <dbReference type="NCBI Taxonomy" id="426638"/>
    <lineage>
        <taxon>Eukaryota</taxon>
        <taxon>Sar</taxon>
        <taxon>Stramenopiles</taxon>
        <taxon>Ochrophyta</taxon>
        <taxon>Bacillariophyta</taxon>
        <taxon>Coscinodiscophyceae</taxon>
        <taxon>Chaetocerotophycidae</taxon>
        <taxon>Chaetocerotales</taxon>
        <taxon>Chaetocerotaceae</taxon>
        <taxon>Chaetoceros</taxon>
    </lineage>
</organism>
<feature type="region of interest" description="Disordered" evidence="1">
    <location>
        <begin position="68"/>
        <end position="94"/>
    </location>
</feature>
<comment type="caution">
    <text evidence="2">The sequence shown here is derived from an EMBL/GenBank/DDBJ whole genome shotgun (WGS) entry which is preliminary data.</text>
</comment>
<accession>A0AAD3CP48</accession>
<sequence length="94" mass="10806">MFSTNREFLHDNPTCWINQNTDQLEEQDPKTTLRPFASVAYGMLGDLDLSYKILRKHPSVIDVILEQGENAEDANNNKKRSAEDAFHKGNKKKK</sequence>
<keyword evidence="3" id="KW-1185">Reference proteome</keyword>
<dbReference type="AlphaFoldDB" id="A0AAD3CP48"/>
<evidence type="ECO:0000313" key="2">
    <source>
        <dbReference type="EMBL" id="GFH49553.1"/>
    </source>
</evidence>
<evidence type="ECO:0000256" key="1">
    <source>
        <dbReference type="SAM" id="MobiDB-lite"/>
    </source>
</evidence>
<evidence type="ECO:0000313" key="3">
    <source>
        <dbReference type="Proteomes" id="UP001054902"/>
    </source>
</evidence>
<dbReference type="Proteomes" id="UP001054902">
    <property type="component" value="Unassembled WGS sequence"/>
</dbReference>
<reference evidence="2 3" key="1">
    <citation type="journal article" date="2021" name="Sci. Rep.">
        <title>The genome of the diatom Chaetoceros tenuissimus carries an ancient integrated fragment of an extant virus.</title>
        <authorList>
            <person name="Hongo Y."/>
            <person name="Kimura K."/>
            <person name="Takaki Y."/>
            <person name="Yoshida Y."/>
            <person name="Baba S."/>
            <person name="Kobayashi G."/>
            <person name="Nagasaki K."/>
            <person name="Hano T."/>
            <person name="Tomaru Y."/>
        </authorList>
    </citation>
    <scope>NUCLEOTIDE SEQUENCE [LARGE SCALE GENOMIC DNA]</scope>
    <source>
        <strain evidence="2 3">NIES-3715</strain>
    </source>
</reference>
<name>A0AAD3CP48_9STRA</name>
<dbReference type="EMBL" id="BLLK01000038">
    <property type="protein sequence ID" value="GFH49553.1"/>
    <property type="molecule type" value="Genomic_DNA"/>
</dbReference>
<protein>
    <submittedName>
        <fullName evidence="2">Uncharacterized protein</fullName>
    </submittedName>
</protein>
<proteinExistence type="predicted"/>